<dbReference type="OrthoDB" id="10629235at2759"/>
<dbReference type="AlphaFoldDB" id="A0A8H4HDJ5"/>
<gene>
    <name evidence="2" type="ORF">CNMCM6805_004497</name>
</gene>
<organism evidence="2 3">
    <name type="scientific">Aspergillus fumigatiaffinis</name>
    <dbReference type="NCBI Taxonomy" id="340414"/>
    <lineage>
        <taxon>Eukaryota</taxon>
        <taxon>Fungi</taxon>
        <taxon>Dikarya</taxon>
        <taxon>Ascomycota</taxon>
        <taxon>Pezizomycotina</taxon>
        <taxon>Eurotiomycetes</taxon>
        <taxon>Eurotiomycetidae</taxon>
        <taxon>Eurotiales</taxon>
        <taxon>Aspergillaceae</taxon>
        <taxon>Aspergillus</taxon>
        <taxon>Aspergillus subgen. Fumigati</taxon>
    </lineage>
</organism>
<accession>A0A8H4HDJ5</accession>
<name>A0A8H4HDJ5_9EURO</name>
<feature type="region of interest" description="Disordered" evidence="1">
    <location>
        <begin position="171"/>
        <end position="207"/>
    </location>
</feature>
<feature type="compositionally biased region" description="Low complexity" evidence="1">
    <location>
        <begin position="91"/>
        <end position="108"/>
    </location>
</feature>
<dbReference type="Proteomes" id="UP000653565">
    <property type="component" value="Unassembled WGS sequence"/>
</dbReference>
<feature type="compositionally biased region" description="Acidic residues" evidence="1">
    <location>
        <begin position="192"/>
        <end position="207"/>
    </location>
</feature>
<reference evidence="2" key="2">
    <citation type="submission" date="2020-04" db="EMBL/GenBank/DDBJ databases">
        <authorList>
            <person name="Santos R.A.C."/>
            <person name="Steenwyk J.L."/>
            <person name="Rivero-Menendez O."/>
            <person name="Mead M.E."/>
            <person name="Silva L.P."/>
            <person name="Bastos R.W."/>
            <person name="Alastruey-Izquierdo A."/>
            <person name="Goldman G.H."/>
            <person name="Rokas A."/>
        </authorList>
    </citation>
    <scope>NUCLEOTIDE SEQUENCE</scope>
    <source>
        <strain evidence="2">CNM-CM6805</strain>
    </source>
</reference>
<dbReference type="EMBL" id="JAAAPX010000023">
    <property type="protein sequence ID" value="KAF4241006.1"/>
    <property type="molecule type" value="Genomic_DNA"/>
</dbReference>
<protein>
    <submittedName>
        <fullName evidence="2">Uncharacterized protein</fullName>
    </submittedName>
</protein>
<evidence type="ECO:0000256" key="1">
    <source>
        <dbReference type="SAM" id="MobiDB-lite"/>
    </source>
</evidence>
<comment type="caution">
    <text evidence="2">The sequence shown here is derived from an EMBL/GenBank/DDBJ whole genome shotgun (WGS) entry which is preliminary data.</text>
</comment>
<keyword evidence="3" id="KW-1185">Reference proteome</keyword>
<feature type="compositionally biased region" description="Polar residues" evidence="1">
    <location>
        <begin position="31"/>
        <end position="40"/>
    </location>
</feature>
<sequence length="231" mass="24079">MNNPTAGPSKSGKQHAPTAETEEVQHFDCVATSNGLTTPLLSPCPAGRRQSTTDDDEEDDYEEEPDGASPVPSDLHLHGSTPVGGPRCLWARGRSSNSSGARAAAAASLMTKGGGQLAGAHCRTGGAESTSESGPPPERLSVPGTFARAIVAAQFPGEKPLQPGVQVGKIDRAHTNEEVLGPAPESGKIPDEEMDDYDDEEDDYEGLDGVDAAFAGQYGDYYDDEGDYGSD</sequence>
<evidence type="ECO:0000313" key="2">
    <source>
        <dbReference type="EMBL" id="KAF4241006.1"/>
    </source>
</evidence>
<feature type="region of interest" description="Disordered" evidence="1">
    <location>
        <begin position="1"/>
        <end position="142"/>
    </location>
</feature>
<evidence type="ECO:0000313" key="3">
    <source>
        <dbReference type="Proteomes" id="UP000653565"/>
    </source>
</evidence>
<proteinExistence type="predicted"/>
<feature type="compositionally biased region" description="Acidic residues" evidence="1">
    <location>
        <begin position="53"/>
        <end position="66"/>
    </location>
</feature>
<reference evidence="2" key="1">
    <citation type="journal article" date="2020" name="bioRxiv">
        <title>Genomic and phenotypic heterogeneity of clinical isolates of the human pathogens Aspergillus fumigatus, Aspergillus lentulus and Aspergillus fumigatiaffinis.</title>
        <authorList>
            <person name="dos Santos R.A.C."/>
            <person name="Steenwyk J.L."/>
            <person name="Rivero-Menendez O."/>
            <person name="Mead M.E."/>
            <person name="Silva L.P."/>
            <person name="Bastos R.W."/>
            <person name="Alastruey-Izquierdo A."/>
            <person name="Goldman G.H."/>
            <person name="Rokas A."/>
        </authorList>
    </citation>
    <scope>NUCLEOTIDE SEQUENCE</scope>
    <source>
        <strain evidence="2">CNM-CM6805</strain>
    </source>
</reference>